<name>A0A1R0GQ76_9FUNG</name>
<reference evidence="7 8" key="1">
    <citation type="journal article" date="2016" name="Mol. Biol. Evol.">
        <title>Genome-Wide Survey of Gut Fungi (Harpellales) Reveals the First Horizontally Transferred Ubiquitin Gene from a Mosquito Host.</title>
        <authorList>
            <person name="Wang Y."/>
            <person name="White M.M."/>
            <person name="Kvist S."/>
            <person name="Moncalvo J.M."/>
        </authorList>
    </citation>
    <scope>NUCLEOTIDE SEQUENCE [LARGE SCALE GENOMIC DNA]</scope>
    <source>
        <strain evidence="7 8">ALG-7-W6</strain>
    </source>
</reference>
<dbReference type="GO" id="GO:0005739">
    <property type="term" value="C:mitochondrion"/>
    <property type="evidence" value="ECO:0007669"/>
    <property type="project" value="TreeGrafter"/>
</dbReference>
<dbReference type="SUPFAM" id="SSF51621">
    <property type="entry name" value="Phosphoenolpyruvate/pyruvate domain"/>
    <property type="match status" value="1"/>
</dbReference>
<dbReference type="FunFam" id="3.20.20.60:FF:000003">
    <property type="entry name" value="3-methyl-2-oxobutanoate hydroxymethyltransferase"/>
    <property type="match status" value="1"/>
</dbReference>
<gene>
    <name evidence="7" type="ORF">AYI68_g6890</name>
</gene>
<dbReference type="NCBIfam" id="NF001452">
    <property type="entry name" value="PRK00311.1"/>
    <property type="match status" value="1"/>
</dbReference>
<keyword evidence="4 6" id="KW-0808">Transferase</keyword>
<dbReference type="InterPro" id="IPR040442">
    <property type="entry name" value="Pyrv_kinase-like_dom_sf"/>
</dbReference>
<dbReference type="GO" id="GO:0003864">
    <property type="term" value="F:3-methyl-2-oxobutanoate hydroxymethyltransferase activity"/>
    <property type="evidence" value="ECO:0007669"/>
    <property type="project" value="UniProtKB-EC"/>
</dbReference>
<dbReference type="UniPathway" id="UPA00028">
    <property type="reaction ID" value="UER00003"/>
</dbReference>
<dbReference type="Proteomes" id="UP000187455">
    <property type="component" value="Unassembled WGS sequence"/>
</dbReference>
<dbReference type="HAMAP" id="MF_00156">
    <property type="entry name" value="PanB"/>
    <property type="match status" value="1"/>
</dbReference>
<comment type="catalytic activity">
    <reaction evidence="5 6">
        <text>(6R)-5,10-methylene-5,6,7,8-tetrahydrofolate + 3-methyl-2-oxobutanoate + H2O = 2-dehydropantoate + (6S)-5,6,7,8-tetrahydrofolate</text>
        <dbReference type="Rhea" id="RHEA:11824"/>
        <dbReference type="ChEBI" id="CHEBI:11561"/>
        <dbReference type="ChEBI" id="CHEBI:11851"/>
        <dbReference type="ChEBI" id="CHEBI:15377"/>
        <dbReference type="ChEBI" id="CHEBI:15636"/>
        <dbReference type="ChEBI" id="CHEBI:57453"/>
        <dbReference type="EC" id="2.1.2.11"/>
    </reaction>
</comment>
<keyword evidence="6" id="KW-0566">Pantothenate biosynthesis</keyword>
<dbReference type="CDD" id="cd06557">
    <property type="entry name" value="KPHMT-like"/>
    <property type="match status" value="1"/>
</dbReference>
<evidence type="ECO:0000256" key="1">
    <source>
        <dbReference type="ARBA" id="ARBA00005033"/>
    </source>
</evidence>
<dbReference type="OrthoDB" id="425211at2759"/>
<dbReference type="GO" id="GO:0008168">
    <property type="term" value="F:methyltransferase activity"/>
    <property type="evidence" value="ECO:0007669"/>
    <property type="project" value="UniProtKB-KW"/>
</dbReference>
<evidence type="ECO:0000256" key="6">
    <source>
        <dbReference type="RuleBase" id="RU362100"/>
    </source>
</evidence>
<protein>
    <recommendedName>
        <fullName evidence="3 6">3-methyl-2-oxobutanoate hydroxymethyltransferase</fullName>
        <ecNumber evidence="3 6">2.1.2.11</ecNumber>
    </recommendedName>
</protein>
<dbReference type="Pfam" id="PF02548">
    <property type="entry name" value="Pantoate_transf"/>
    <property type="match status" value="1"/>
</dbReference>
<comment type="caution">
    <text evidence="7">The sequence shown here is derived from an EMBL/GenBank/DDBJ whole genome shotgun (WGS) entry which is preliminary data.</text>
</comment>
<keyword evidence="8" id="KW-1185">Reference proteome</keyword>
<organism evidence="7 8">
    <name type="scientific">Smittium mucronatum</name>
    <dbReference type="NCBI Taxonomy" id="133383"/>
    <lineage>
        <taxon>Eukaryota</taxon>
        <taxon>Fungi</taxon>
        <taxon>Fungi incertae sedis</taxon>
        <taxon>Zoopagomycota</taxon>
        <taxon>Kickxellomycotina</taxon>
        <taxon>Harpellomycetes</taxon>
        <taxon>Harpellales</taxon>
        <taxon>Legeriomycetaceae</taxon>
        <taxon>Smittium</taxon>
    </lineage>
</organism>
<dbReference type="PANTHER" id="PTHR20881">
    <property type="entry name" value="3-METHYL-2-OXOBUTANOATE HYDROXYMETHYLTRANSFERASE"/>
    <property type="match status" value="1"/>
</dbReference>
<comment type="function">
    <text evidence="6">Catalyzes the reversible reaction in which hydroxymethyl group from 5,10-methylenetetrahydrofolate is transferred onto alpha-ketoisovalerate to form ketopantoate.</text>
</comment>
<evidence type="ECO:0000313" key="8">
    <source>
        <dbReference type="Proteomes" id="UP000187455"/>
    </source>
</evidence>
<evidence type="ECO:0000256" key="2">
    <source>
        <dbReference type="ARBA" id="ARBA00008676"/>
    </source>
</evidence>
<dbReference type="NCBIfam" id="TIGR00222">
    <property type="entry name" value="panB"/>
    <property type="match status" value="1"/>
</dbReference>
<dbReference type="EC" id="2.1.2.11" evidence="3 6"/>
<proteinExistence type="inferred from homology"/>
<evidence type="ECO:0000256" key="5">
    <source>
        <dbReference type="ARBA" id="ARBA00049172"/>
    </source>
</evidence>
<dbReference type="STRING" id="133383.A0A1R0GQ76"/>
<dbReference type="GO" id="GO:0032259">
    <property type="term" value="P:methylation"/>
    <property type="evidence" value="ECO:0007669"/>
    <property type="project" value="UniProtKB-KW"/>
</dbReference>
<dbReference type="InterPro" id="IPR015813">
    <property type="entry name" value="Pyrv/PenolPyrv_kinase-like_dom"/>
</dbReference>
<dbReference type="Gene3D" id="3.20.20.60">
    <property type="entry name" value="Phosphoenolpyruvate-binding domains"/>
    <property type="match status" value="1"/>
</dbReference>
<sequence>MFRINKPATSILQICKSTSFKTRMYSAQPEFKPKKKTILDINKKHSAGDKMVMITAHDYPSAKAANQNTVDIVLVGDSLAMTILGYENTLELKLDEMIHHSKAVSRALSIPYLVSDLTFGSYNKSNDIAIDSAIRMHSEGHADCVKLEGGNPFICDRVRHIIGCGGVSVCGHIGLTPQSSSSLGGFRVQGKSLSAATSLIEQALNLELAGCSLIVLEAMPEFLAAGITKLLNVPTFGIGAGRFTSGQIAVSPDIANFSNLPNLPKFVNNYENLGSRLSDAIEKFSSDVTQGSYPHQTKHVYNVDPRIKDEIRSFFIKQYNIEI</sequence>
<dbReference type="AlphaFoldDB" id="A0A1R0GQ76"/>
<dbReference type="GO" id="GO:0000287">
    <property type="term" value="F:magnesium ion binding"/>
    <property type="evidence" value="ECO:0007669"/>
    <property type="project" value="TreeGrafter"/>
</dbReference>
<dbReference type="PANTHER" id="PTHR20881:SF0">
    <property type="entry name" value="3-METHYL-2-OXOBUTANOATE HYDROXYMETHYLTRANSFERASE"/>
    <property type="match status" value="1"/>
</dbReference>
<keyword evidence="7" id="KW-0489">Methyltransferase</keyword>
<dbReference type="EMBL" id="LSSL01005066">
    <property type="protein sequence ID" value="OLY79051.1"/>
    <property type="molecule type" value="Genomic_DNA"/>
</dbReference>
<evidence type="ECO:0000313" key="7">
    <source>
        <dbReference type="EMBL" id="OLY79051.1"/>
    </source>
</evidence>
<evidence type="ECO:0000256" key="4">
    <source>
        <dbReference type="ARBA" id="ARBA00022679"/>
    </source>
</evidence>
<accession>A0A1R0GQ76</accession>
<comment type="similarity">
    <text evidence="2 6">Belongs to the PanB family.</text>
</comment>
<dbReference type="GO" id="GO:0015940">
    <property type="term" value="P:pantothenate biosynthetic process"/>
    <property type="evidence" value="ECO:0007669"/>
    <property type="project" value="UniProtKB-UniPathway"/>
</dbReference>
<evidence type="ECO:0000256" key="3">
    <source>
        <dbReference type="ARBA" id="ARBA00012618"/>
    </source>
</evidence>
<comment type="pathway">
    <text evidence="1 6">Cofactor biosynthesis; (R)-pantothenate biosynthesis; (R)-pantoate from 3-methyl-2-oxobutanoate: step 1/2.</text>
</comment>
<dbReference type="InterPro" id="IPR003700">
    <property type="entry name" value="Pantoate_hydroxy_MeTrfase"/>
</dbReference>